<organism evidence="6 7">
    <name type="scientific">Elysia marginata</name>
    <dbReference type="NCBI Taxonomy" id="1093978"/>
    <lineage>
        <taxon>Eukaryota</taxon>
        <taxon>Metazoa</taxon>
        <taxon>Spiralia</taxon>
        <taxon>Lophotrochozoa</taxon>
        <taxon>Mollusca</taxon>
        <taxon>Gastropoda</taxon>
        <taxon>Heterobranchia</taxon>
        <taxon>Euthyneura</taxon>
        <taxon>Panpulmonata</taxon>
        <taxon>Sacoglossa</taxon>
        <taxon>Placobranchoidea</taxon>
        <taxon>Plakobranchidae</taxon>
        <taxon>Elysia</taxon>
    </lineage>
</organism>
<dbReference type="InterPro" id="IPR050332">
    <property type="entry name" value="GPCR_2"/>
</dbReference>
<evidence type="ECO:0000256" key="1">
    <source>
        <dbReference type="ARBA" id="ARBA00004141"/>
    </source>
</evidence>
<accession>A0AAV4FEF2</accession>
<feature type="transmembrane region" description="Helical" evidence="5">
    <location>
        <begin position="75"/>
        <end position="94"/>
    </location>
</feature>
<comment type="subcellular location">
    <subcellularLocation>
        <location evidence="1">Membrane</location>
        <topology evidence="1">Multi-pass membrane protein</topology>
    </subcellularLocation>
</comment>
<evidence type="ECO:0000313" key="6">
    <source>
        <dbReference type="EMBL" id="GFR71669.1"/>
    </source>
</evidence>
<keyword evidence="4 5" id="KW-0472">Membrane</keyword>
<feature type="transmembrane region" description="Helical" evidence="5">
    <location>
        <begin position="38"/>
        <end position="63"/>
    </location>
</feature>
<protein>
    <submittedName>
        <fullName evidence="6">Calcitonin gene-related peptide type 1 receptor-like</fullName>
    </submittedName>
</protein>
<dbReference type="GO" id="GO:0008528">
    <property type="term" value="F:G protein-coupled peptide receptor activity"/>
    <property type="evidence" value="ECO:0007669"/>
    <property type="project" value="TreeGrafter"/>
</dbReference>
<gene>
    <name evidence="6" type="ORF">ElyMa_003819200</name>
</gene>
<name>A0AAV4FEF2_9GAST</name>
<evidence type="ECO:0000256" key="4">
    <source>
        <dbReference type="ARBA" id="ARBA00023136"/>
    </source>
</evidence>
<dbReference type="GO" id="GO:0007188">
    <property type="term" value="P:adenylate cyclase-modulating G protein-coupled receptor signaling pathway"/>
    <property type="evidence" value="ECO:0007669"/>
    <property type="project" value="TreeGrafter"/>
</dbReference>
<dbReference type="EMBL" id="BMAT01007805">
    <property type="protein sequence ID" value="GFR71669.1"/>
    <property type="molecule type" value="Genomic_DNA"/>
</dbReference>
<dbReference type="PANTHER" id="PTHR45620:SF42">
    <property type="entry name" value="G-PROTEIN COUPLED RECEPTOR SEB-2"/>
    <property type="match status" value="1"/>
</dbReference>
<dbReference type="Gene3D" id="1.20.1070.10">
    <property type="entry name" value="Rhodopsin 7-helix transmembrane proteins"/>
    <property type="match status" value="1"/>
</dbReference>
<dbReference type="Pfam" id="PF00002">
    <property type="entry name" value="7tm_2"/>
    <property type="match status" value="1"/>
</dbReference>
<dbReference type="Proteomes" id="UP000762676">
    <property type="component" value="Unassembled WGS sequence"/>
</dbReference>
<dbReference type="AlphaFoldDB" id="A0AAV4FEF2"/>
<sequence length="136" mass="15220">MNGTWRVNDRGEAWTDRINCLKDRAPPSTSGVDGAFSYVYLFIAGACLSLVLLIIALSIFYGFRQLRCDRVTVHKNLFISFACTALAWILYYSLVVLRGEVILDNQVPGFGNSYDAEEYRDTGEIILISRRPVAGS</sequence>
<evidence type="ECO:0000256" key="3">
    <source>
        <dbReference type="ARBA" id="ARBA00022989"/>
    </source>
</evidence>
<dbReference type="PANTHER" id="PTHR45620">
    <property type="entry name" value="PDF RECEPTOR-LIKE PROTEIN-RELATED"/>
    <property type="match status" value="1"/>
</dbReference>
<dbReference type="PRINTS" id="PR00249">
    <property type="entry name" value="GPCRSECRETIN"/>
</dbReference>
<proteinExistence type="predicted"/>
<reference evidence="6 7" key="1">
    <citation type="journal article" date="2021" name="Elife">
        <title>Chloroplast acquisition without the gene transfer in kleptoplastic sea slugs, Plakobranchus ocellatus.</title>
        <authorList>
            <person name="Maeda T."/>
            <person name="Takahashi S."/>
            <person name="Yoshida T."/>
            <person name="Shimamura S."/>
            <person name="Takaki Y."/>
            <person name="Nagai Y."/>
            <person name="Toyoda A."/>
            <person name="Suzuki Y."/>
            <person name="Arimoto A."/>
            <person name="Ishii H."/>
            <person name="Satoh N."/>
            <person name="Nishiyama T."/>
            <person name="Hasebe M."/>
            <person name="Maruyama T."/>
            <person name="Minagawa J."/>
            <person name="Obokata J."/>
            <person name="Shigenobu S."/>
        </authorList>
    </citation>
    <scope>NUCLEOTIDE SEQUENCE [LARGE SCALE GENOMIC DNA]</scope>
</reference>
<keyword evidence="3 5" id="KW-1133">Transmembrane helix</keyword>
<evidence type="ECO:0000256" key="2">
    <source>
        <dbReference type="ARBA" id="ARBA00022692"/>
    </source>
</evidence>
<evidence type="ECO:0000256" key="5">
    <source>
        <dbReference type="SAM" id="Phobius"/>
    </source>
</evidence>
<keyword evidence="2 5" id="KW-0812">Transmembrane</keyword>
<keyword evidence="7" id="KW-1185">Reference proteome</keyword>
<dbReference type="GO" id="GO:0005886">
    <property type="term" value="C:plasma membrane"/>
    <property type="evidence" value="ECO:0007669"/>
    <property type="project" value="TreeGrafter"/>
</dbReference>
<evidence type="ECO:0000313" key="7">
    <source>
        <dbReference type="Proteomes" id="UP000762676"/>
    </source>
</evidence>
<keyword evidence="6" id="KW-0675">Receptor</keyword>
<dbReference type="InterPro" id="IPR000832">
    <property type="entry name" value="GPCR_2_secretin-like"/>
</dbReference>
<comment type="caution">
    <text evidence="6">The sequence shown here is derived from an EMBL/GenBank/DDBJ whole genome shotgun (WGS) entry which is preliminary data.</text>
</comment>